<gene>
    <name evidence="8" type="ORF">BSPP4475_14385</name>
</gene>
<evidence type="ECO:0000313" key="9">
    <source>
        <dbReference type="Proteomes" id="UP001189619"/>
    </source>
</evidence>
<sequence>MLEKQVIVTLPQGLHARPASAFVQTASVFASDIGLRKGGKTANGKSIISIMSLTVAQGEQVSLTADGPDEQRALEALEKLLTMAVEQQPGAHS</sequence>
<dbReference type="InterPro" id="IPR001020">
    <property type="entry name" value="PTS_HPr_His_P_site"/>
</dbReference>
<dbReference type="KEGG" id="bayd:BSPP4475_14385"/>
<dbReference type="PROSITE" id="PS00369">
    <property type="entry name" value="PTS_HPR_HIS"/>
    <property type="match status" value="1"/>
</dbReference>
<dbReference type="EMBL" id="OY569118">
    <property type="protein sequence ID" value="CAJ1003504.1"/>
    <property type="molecule type" value="Genomic_DNA"/>
</dbReference>
<dbReference type="Gene3D" id="3.30.1340.10">
    <property type="entry name" value="HPr-like"/>
    <property type="match status" value="1"/>
</dbReference>
<dbReference type="NCBIfam" id="TIGR01003">
    <property type="entry name" value="PTS_HPr_family"/>
    <property type="match status" value="1"/>
</dbReference>
<keyword evidence="5" id="KW-0813">Transport</keyword>
<dbReference type="InterPro" id="IPR035895">
    <property type="entry name" value="HPr-like_sf"/>
</dbReference>
<keyword evidence="9" id="KW-1185">Reference proteome</keyword>
<evidence type="ECO:0000256" key="2">
    <source>
        <dbReference type="ARBA" id="ARBA00004496"/>
    </source>
</evidence>
<dbReference type="PRINTS" id="PR00107">
    <property type="entry name" value="PHOSPHOCPHPR"/>
</dbReference>
<evidence type="ECO:0000256" key="3">
    <source>
        <dbReference type="ARBA" id="ARBA00020422"/>
    </source>
</evidence>
<feature type="domain" description="HPr" evidence="7">
    <location>
        <begin position="1"/>
        <end position="92"/>
    </location>
</feature>
<dbReference type="GO" id="GO:0005737">
    <property type="term" value="C:cytoplasm"/>
    <property type="evidence" value="ECO:0007669"/>
    <property type="project" value="UniProtKB-SubCell"/>
</dbReference>
<keyword evidence="4" id="KW-0963">Cytoplasm</keyword>
<proteinExistence type="predicted"/>
<evidence type="ECO:0000259" key="7">
    <source>
        <dbReference type="PROSITE" id="PS51350"/>
    </source>
</evidence>
<evidence type="ECO:0000256" key="5">
    <source>
        <dbReference type="ARBA" id="ARBA00022597"/>
    </source>
</evidence>
<accession>A0AA48RII4</accession>
<dbReference type="PANTHER" id="PTHR33705">
    <property type="entry name" value="PHOSPHOCARRIER PROTEIN HPR"/>
    <property type="match status" value="1"/>
</dbReference>
<comment type="function">
    <text evidence="1">General (non sugar-specific) component of the phosphoenolpyruvate-dependent sugar phosphotransferase system (sugar PTS). This major carbohydrate active-transport system catalyzes the phosphorylation of incoming sugar substrates concomitantly with their translocation across the cell membrane. The phosphoryl group from phosphoenolpyruvate (PEP) is transferred to the phosphoryl carrier protein HPr by enzyme I. Phospho-HPr then transfers it to the PTS EIIA domain.</text>
</comment>
<dbReference type="InterPro" id="IPR050399">
    <property type="entry name" value="HPr"/>
</dbReference>
<name>A0AA48RII4_9BACL</name>
<dbReference type="GO" id="GO:0009401">
    <property type="term" value="P:phosphoenolpyruvate-dependent sugar phosphotransferase system"/>
    <property type="evidence" value="ECO:0007669"/>
    <property type="project" value="UniProtKB-KW"/>
</dbReference>
<organism evidence="8 9">
    <name type="scientific">Brevibacillus aydinogluensis</name>
    <dbReference type="NCBI Taxonomy" id="927786"/>
    <lineage>
        <taxon>Bacteria</taxon>
        <taxon>Bacillati</taxon>
        <taxon>Bacillota</taxon>
        <taxon>Bacilli</taxon>
        <taxon>Bacillales</taxon>
        <taxon>Paenibacillaceae</taxon>
        <taxon>Brevibacillus</taxon>
    </lineage>
</organism>
<dbReference type="Proteomes" id="UP001189619">
    <property type="component" value="Chromosome"/>
</dbReference>
<dbReference type="Pfam" id="PF00381">
    <property type="entry name" value="PTS-HPr"/>
    <property type="match status" value="1"/>
</dbReference>
<keyword evidence="6" id="KW-0598">Phosphotransferase system</keyword>
<evidence type="ECO:0000256" key="6">
    <source>
        <dbReference type="ARBA" id="ARBA00022683"/>
    </source>
</evidence>
<dbReference type="AlphaFoldDB" id="A0AA48RII4"/>
<reference evidence="8" key="1">
    <citation type="submission" date="2023-07" db="EMBL/GenBank/DDBJ databases">
        <authorList>
            <person name="Ivanov I."/>
            <person name="Teneva D."/>
            <person name="Stoikov I."/>
        </authorList>
    </citation>
    <scope>NUCLEOTIDE SEQUENCE</scope>
    <source>
        <strain evidence="8">4475</strain>
    </source>
</reference>
<dbReference type="PANTHER" id="PTHR33705:SF2">
    <property type="entry name" value="PHOSPHOCARRIER PROTEIN NPR"/>
    <property type="match status" value="1"/>
</dbReference>
<dbReference type="SUPFAM" id="SSF55594">
    <property type="entry name" value="HPr-like"/>
    <property type="match status" value="1"/>
</dbReference>
<keyword evidence="5" id="KW-0762">Sugar transport</keyword>
<protein>
    <recommendedName>
        <fullName evidence="3">Phosphocarrier protein HPr</fullName>
    </recommendedName>
</protein>
<dbReference type="PROSITE" id="PS51350">
    <property type="entry name" value="PTS_HPR_DOM"/>
    <property type="match status" value="1"/>
</dbReference>
<evidence type="ECO:0000313" key="8">
    <source>
        <dbReference type="EMBL" id="CAJ1003504.1"/>
    </source>
</evidence>
<dbReference type="RefSeq" id="WP_304414510.1">
    <property type="nucleotide sequence ID" value="NZ_OY569118.1"/>
</dbReference>
<evidence type="ECO:0000256" key="4">
    <source>
        <dbReference type="ARBA" id="ARBA00022490"/>
    </source>
</evidence>
<dbReference type="InterPro" id="IPR000032">
    <property type="entry name" value="HPr-like"/>
</dbReference>
<dbReference type="CDD" id="cd00367">
    <property type="entry name" value="PTS-HPr_like"/>
    <property type="match status" value="1"/>
</dbReference>
<comment type="subcellular location">
    <subcellularLocation>
        <location evidence="2">Cytoplasm</location>
    </subcellularLocation>
</comment>
<evidence type="ECO:0000256" key="1">
    <source>
        <dbReference type="ARBA" id="ARBA00003681"/>
    </source>
</evidence>